<dbReference type="Proteomes" id="UP000420562">
    <property type="component" value="Unassembled WGS sequence"/>
</dbReference>
<sequence length="129" mass="14034">MLKVYLKDCLPDFVGELERLLLEEDRPELACQVRDMPVDVGRCVISEEFCAMLCTGLQPSKGWGAGQTTIALAPRQGNILVDVIDGEIIAVEVFCRKDVHERMVQMQYGHAQPGNASESVSCGGVPLAG</sequence>
<protein>
    <submittedName>
        <fullName evidence="2">Uncharacterized protein</fullName>
    </submittedName>
</protein>
<proteinExistence type="predicted"/>
<gene>
    <name evidence="2" type="ORF">F6V25_07010</name>
</gene>
<name>A0A7J4ZTT4_9BACT</name>
<organism evidence="2 3">
    <name type="scientific">Oryzomonas japonica</name>
    <dbReference type="NCBI Taxonomy" id="2603858"/>
    <lineage>
        <taxon>Bacteria</taxon>
        <taxon>Pseudomonadati</taxon>
        <taxon>Thermodesulfobacteriota</taxon>
        <taxon>Desulfuromonadia</taxon>
        <taxon>Geobacterales</taxon>
        <taxon>Geobacteraceae</taxon>
        <taxon>Oryzomonas</taxon>
    </lineage>
</organism>
<dbReference type="AlphaFoldDB" id="A0A7J4ZTT4"/>
<keyword evidence="3" id="KW-1185">Reference proteome</keyword>
<evidence type="ECO:0000313" key="2">
    <source>
        <dbReference type="EMBL" id="KAB0666215.1"/>
    </source>
</evidence>
<reference evidence="2 3" key="1">
    <citation type="submission" date="2019-09" db="EMBL/GenBank/DDBJ databases">
        <title>Geobacter sp. Red96, a novel strain isolated from paddy soil.</title>
        <authorList>
            <person name="Xu Z."/>
            <person name="Masuda Y."/>
            <person name="Itoh H."/>
            <person name="Senoo K."/>
        </authorList>
    </citation>
    <scope>NUCLEOTIDE SEQUENCE [LARGE SCALE GENOMIC DNA]</scope>
    <source>
        <strain evidence="2 3">Red96</strain>
    </source>
</reference>
<accession>A0A7J4ZTT4</accession>
<evidence type="ECO:0000256" key="1">
    <source>
        <dbReference type="SAM" id="MobiDB-lite"/>
    </source>
</evidence>
<feature type="region of interest" description="Disordered" evidence="1">
    <location>
        <begin position="110"/>
        <end position="129"/>
    </location>
</feature>
<dbReference type="RefSeq" id="WP_151127891.1">
    <property type="nucleotide sequence ID" value="NZ_VZQZ01000003.1"/>
</dbReference>
<dbReference type="EMBL" id="VZQZ01000003">
    <property type="protein sequence ID" value="KAB0666215.1"/>
    <property type="molecule type" value="Genomic_DNA"/>
</dbReference>
<comment type="caution">
    <text evidence="2">The sequence shown here is derived from an EMBL/GenBank/DDBJ whole genome shotgun (WGS) entry which is preliminary data.</text>
</comment>
<evidence type="ECO:0000313" key="3">
    <source>
        <dbReference type="Proteomes" id="UP000420562"/>
    </source>
</evidence>